<dbReference type="PROSITE" id="PS51257">
    <property type="entry name" value="PROKAR_LIPOPROTEIN"/>
    <property type="match status" value="1"/>
</dbReference>
<keyword evidence="2" id="KW-0175">Coiled coil</keyword>
<proteinExistence type="inferred from homology"/>
<reference evidence="6" key="1">
    <citation type="submission" date="2022-12" db="EMBL/GenBank/DDBJ databases">
        <title>Draft genome sequence of the thermophilic strain Brevibacillus thermoruber HT42, isolated from Los Humeros, Puebla, Mexico, with biotechnological potential.</title>
        <authorList>
            <person name="Lara Sanchez J."/>
            <person name="Solis Palacios R."/>
            <person name="Bustos Baena A.S."/>
            <person name="Ruz Baez A.E."/>
            <person name="Espinosa Luna G."/>
            <person name="Oliart Ros R.M."/>
        </authorList>
    </citation>
    <scope>NUCLEOTIDE SEQUENCE</scope>
    <source>
        <strain evidence="6">HT42</strain>
    </source>
</reference>
<sequence>MNSKWLVSALMAGLLTTTACSGQEQAEAPAVSAAEVKKVEITAVKKEQATQVSELSGTLQPLEEALVSFEVGGRVVELAKEEGDNVKAGELLARLDGSDYSLQVASANASVQQTAANLEKVNNGARDQEVTQARLQVEKATIAYRKAQDDFKRIERLYQEKAISQSEYENAQNYLAVAQKDLQNAQQAYSLVTQGARAEDRELTRASYNQAMISKELAASTLAKTQLRAPISGTIIAKLSSTGSLVGVGTPVYRVGNIDTLKVVLPVPDREIFAWKEGETVAIDLYGQKRDGKVVKIYPATNQGTGTIGVEVHVANPRHDWFAGQVVKARKTIQGKEGIFVPVEAVISRGQGDAHVFVNVGGKAVKTAVSIGAINGNRLEILSGLKEGDQLIVKGVDRLFDGDPIEAAGGQPQ</sequence>
<comment type="caution">
    <text evidence="6">The sequence shown here is derived from an EMBL/GenBank/DDBJ whole genome shotgun (WGS) entry which is preliminary data.</text>
</comment>
<dbReference type="InterPro" id="IPR059052">
    <property type="entry name" value="HH_YbhG-like"/>
</dbReference>
<dbReference type="RefSeq" id="WP_271139839.1">
    <property type="nucleotide sequence ID" value="NZ_JAPYYP010000006.1"/>
</dbReference>
<keyword evidence="3" id="KW-0732">Signal</keyword>
<dbReference type="Gene3D" id="1.10.287.470">
    <property type="entry name" value="Helix hairpin bin"/>
    <property type="match status" value="2"/>
</dbReference>
<dbReference type="InterPro" id="IPR058637">
    <property type="entry name" value="YknX-like_C"/>
</dbReference>
<dbReference type="GO" id="GO:1990281">
    <property type="term" value="C:efflux pump complex"/>
    <property type="evidence" value="ECO:0007669"/>
    <property type="project" value="TreeGrafter"/>
</dbReference>
<evidence type="ECO:0000256" key="1">
    <source>
        <dbReference type="ARBA" id="ARBA00009477"/>
    </source>
</evidence>
<feature type="signal peptide" evidence="3">
    <location>
        <begin position="1"/>
        <end position="21"/>
    </location>
</feature>
<dbReference type="Gene3D" id="2.40.30.170">
    <property type="match status" value="1"/>
</dbReference>
<dbReference type="PANTHER" id="PTHR30469:SF15">
    <property type="entry name" value="HLYD FAMILY OF SECRETION PROTEINS"/>
    <property type="match status" value="1"/>
</dbReference>
<dbReference type="GO" id="GO:0015562">
    <property type="term" value="F:efflux transmembrane transporter activity"/>
    <property type="evidence" value="ECO:0007669"/>
    <property type="project" value="TreeGrafter"/>
</dbReference>
<evidence type="ECO:0000313" key="6">
    <source>
        <dbReference type="EMBL" id="MDA5108226.1"/>
    </source>
</evidence>
<evidence type="ECO:0000259" key="4">
    <source>
        <dbReference type="Pfam" id="PF25881"/>
    </source>
</evidence>
<dbReference type="InterPro" id="IPR006143">
    <property type="entry name" value="RND_pump_MFP"/>
</dbReference>
<feature type="coiled-coil region" evidence="2">
    <location>
        <begin position="108"/>
        <end position="188"/>
    </location>
</feature>
<comment type="similarity">
    <text evidence="1">Belongs to the membrane fusion protein (MFP) (TC 8.A.1) family.</text>
</comment>
<dbReference type="Gene3D" id="2.40.420.20">
    <property type="match status" value="1"/>
</dbReference>
<evidence type="ECO:0000256" key="3">
    <source>
        <dbReference type="SAM" id="SignalP"/>
    </source>
</evidence>
<gene>
    <name evidence="6" type="ORF">O3V59_07625</name>
</gene>
<evidence type="ECO:0000259" key="5">
    <source>
        <dbReference type="Pfam" id="PF25989"/>
    </source>
</evidence>
<protein>
    <submittedName>
        <fullName evidence="6">Efflux RND transporter periplasmic adaptor subunit</fullName>
    </submittedName>
</protein>
<dbReference type="Pfam" id="PF25881">
    <property type="entry name" value="HH_YBHG"/>
    <property type="match status" value="1"/>
</dbReference>
<dbReference type="Proteomes" id="UP001151071">
    <property type="component" value="Unassembled WGS sequence"/>
</dbReference>
<dbReference type="AlphaFoldDB" id="A0A9X3Z2W5"/>
<evidence type="ECO:0000256" key="2">
    <source>
        <dbReference type="SAM" id="Coils"/>
    </source>
</evidence>
<organism evidence="6 7">
    <name type="scientific">Brevibacillus thermoruber</name>
    <dbReference type="NCBI Taxonomy" id="33942"/>
    <lineage>
        <taxon>Bacteria</taxon>
        <taxon>Bacillati</taxon>
        <taxon>Bacillota</taxon>
        <taxon>Bacilli</taxon>
        <taxon>Bacillales</taxon>
        <taxon>Paenibacillaceae</taxon>
        <taxon>Brevibacillus</taxon>
    </lineage>
</organism>
<evidence type="ECO:0000313" key="7">
    <source>
        <dbReference type="Proteomes" id="UP001151071"/>
    </source>
</evidence>
<dbReference type="EMBL" id="JAPYYP010000006">
    <property type="protein sequence ID" value="MDA5108226.1"/>
    <property type="molecule type" value="Genomic_DNA"/>
</dbReference>
<dbReference type="Pfam" id="PF25989">
    <property type="entry name" value="YknX_C"/>
    <property type="match status" value="1"/>
</dbReference>
<dbReference type="NCBIfam" id="TIGR01730">
    <property type="entry name" value="RND_mfp"/>
    <property type="match status" value="1"/>
</dbReference>
<feature type="chain" id="PRO_5040976369" evidence="3">
    <location>
        <begin position="22"/>
        <end position="413"/>
    </location>
</feature>
<dbReference type="SUPFAM" id="SSF111369">
    <property type="entry name" value="HlyD-like secretion proteins"/>
    <property type="match status" value="2"/>
</dbReference>
<accession>A0A9X3Z2W5</accession>
<feature type="domain" description="YbhG-like alpha-helical hairpin" evidence="4">
    <location>
        <begin position="95"/>
        <end position="212"/>
    </location>
</feature>
<feature type="domain" description="YknX-like C-terminal permuted SH3-like" evidence="5">
    <location>
        <begin position="340"/>
        <end position="406"/>
    </location>
</feature>
<name>A0A9X3Z2W5_9BACL</name>
<dbReference type="PANTHER" id="PTHR30469">
    <property type="entry name" value="MULTIDRUG RESISTANCE PROTEIN MDTA"/>
    <property type="match status" value="1"/>
</dbReference>
<dbReference type="Gene3D" id="2.40.50.100">
    <property type="match status" value="2"/>
</dbReference>
<keyword evidence="7" id="KW-1185">Reference proteome</keyword>